<dbReference type="InterPro" id="IPR043129">
    <property type="entry name" value="ATPase_NBD"/>
</dbReference>
<comment type="similarity">
    <text evidence="1">Belongs to the ROK (NagC/XylR) family.</text>
</comment>
<dbReference type="PANTHER" id="PTHR18964:SF149">
    <property type="entry name" value="BIFUNCTIONAL UDP-N-ACETYLGLUCOSAMINE 2-EPIMERASE_N-ACETYLMANNOSAMINE KINASE"/>
    <property type="match status" value="1"/>
</dbReference>
<dbReference type="SUPFAM" id="SSF53067">
    <property type="entry name" value="Actin-like ATPase domain"/>
    <property type="match status" value="1"/>
</dbReference>
<dbReference type="EMBL" id="JBHTNZ010000025">
    <property type="protein sequence ID" value="MFD1463002.1"/>
    <property type="molecule type" value="Genomic_DNA"/>
</dbReference>
<organism evidence="2 3">
    <name type="scientific">Paenibacillus farraposensis</name>
    <dbReference type="NCBI Taxonomy" id="2807095"/>
    <lineage>
        <taxon>Bacteria</taxon>
        <taxon>Bacillati</taxon>
        <taxon>Bacillota</taxon>
        <taxon>Bacilli</taxon>
        <taxon>Bacillales</taxon>
        <taxon>Paenibacillaceae</taxon>
        <taxon>Paenibacillus</taxon>
    </lineage>
</organism>
<evidence type="ECO:0000256" key="1">
    <source>
        <dbReference type="ARBA" id="ARBA00006479"/>
    </source>
</evidence>
<dbReference type="Proteomes" id="UP001597340">
    <property type="component" value="Unassembled WGS sequence"/>
</dbReference>
<evidence type="ECO:0000313" key="2">
    <source>
        <dbReference type="EMBL" id="MFD1463002.1"/>
    </source>
</evidence>
<protein>
    <submittedName>
        <fullName evidence="2">ROK family protein</fullName>
    </submittedName>
</protein>
<dbReference type="Pfam" id="PF00480">
    <property type="entry name" value="ROK"/>
    <property type="match status" value="1"/>
</dbReference>
<dbReference type="InterPro" id="IPR000600">
    <property type="entry name" value="ROK"/>
</dbReference>
<reference evidence="3" key="1">
    <citation type="journal article" date="2019" name="Int. J. Syst. Evol. Microbiol.">
        <title>The Global Catalogue of Microorganisms (GCM) 10K type strain sequencing project: providing services to taxonomists for standard genome sequencing and annotation.</title>
        <authorList>
            <consortium name="The Broad Institute Genomics Platform"/>
            <consortium name="The Broad Institute Genome Sequencing Center for Infectious Disease"/>
            <person name="Wu L."/>
            <person name="Ma J."/>
        </authorList>
    </citation>
    <scope>NUCLEOTIDE SEQUENCE [LARGE SCALE GENOMIC DNA]</scope>
    <source>
        <strain evidence="3">CCM 9147</strain>
    </source>
</reference>
<name>A0ABW4DG27_9BACL</name>
<keyword evidence="3" id="KW-1185">Reference proteome</keyword>
<sequence>MRTVTTCITPTRLNAEALVAPDGRPCECGNEGCWEKYASEASVLSTLAKQKKLFYVTYEKVLNWIYSEDEEVLGTMGQFINYLSIGINNIINIFNPETILACIRLVS</sequence>
<evidence type="ECO:0000313" key="3">
    <source>
        <dbReference type="Proteomes" id="UP001597340"/>
    </source>
</evidence>
<dbReference type="Gene3D" id="3.30.420.40">
    <property type="match status" value="1"/>
</dbReference>
<dbReference type="RefSeq" id="WP_229525784.1">
    <property type="nucleotide sequence ID" value="NZ_JAFFQR010000105.1"/>
</dbReference>
<accession>A0ABW4DG27</accession>
<comment type="caution">
    <text evidence="2">The sequence shown here is derived from an EMBL/GenBank/DDBJ whole genome shotgun (WGS) entry which is preliminary data.</text>
</comment>
<dbReference type="PANTHER" id="PTHR18964">
    <property type="entry name" value="ROK (REPRESSOR, ORF, KINASE) FAMILY"/>
    <property type="match status" value="1"/>
</dbReference>
<gene>
    <name evidence="2" type="ORF">ACFQ5D_16755</name>
</gene>
<proteinExistence type="inferred from homology"/>